<dbReference type="OrthoDB" id="3223806at2759"/>
<gene>
    <name evidence="4" type="ORF">NLJ89_g8058</name>
</gene>
<organism evidence="4 5">
    <name type="scientific">Agrocybe chaxingu</name>
    <dbReference type="NCBI Taxonomy" id="84603"/>
    <lineage>
        <taxon>Eukaryota</taxon>
        <taxon>Fungi</taxon>
        <taxon>Dikarya</taxon>
        <taxon>Basidiomycota</taxon>
        <taxon>Agaricomycotina</taxon>
        <taxon>Agaricomycetes</taxon>
        <taxon>Agaricomycetidae</taxon>
        <taxon>Agaricales</taxon>
        <taxon>Agaricineae</taxon>
        <taxon>Strophariaceae</taxon>
        <taxon>Agrocybe</taxon>
    </lineage>
</organism>
<feature type="region of interest" description="Disordered" evidence="2">
    <location>
        <begin position="50"/>
        <end position="71"/>
    </location>
</feature>
<comment type="similarity">
    <text evidence="1">Belongs to the peptidase C14B family.</text>
</comment>
<dbReference type="AlphaFoldDB" id="A0A9W8JY40"/>
<dbReference type="Proteomes" id="UP001148786">
    <property type="component" value="Unassembled WGS sequence"/>
</dbReference>
<dbReference type="InterPro" id="IPR011600">
    <property type="entry name" value="Pept_C14_caspase"/>
</dbReference>
<accession>A0A9W8JY40</accession>
<dbReference type="PANTHER" id="PTHR48104:SF30">
    <property type="entry name" value="METACASPASE-1"/>
    <property type="match status" value="1"/>
</dbReference>
<evidence type="ECO:0000259" key="3">
    <source>
        <dbReference type="Pfam" id="PF00656"/>
    </source>
</evidence>
<evidence type="ECO:0000313" key="4">
    <source>
        <dbReference type="EMBL" id="KAJ3504206.1"/>
    </source>
</evidence>
<proteinExistence type="inferred from homology"/>
<protein>
    <recommendedName>
        <fullName evidence="3">Peptidase C14 caspase domain-containing protein</fullName>
    </recommendedName>
</protein>
<dbReference type="GO" id="GO:0006508">
    <property type="term" value="P:proteolysis"/>
    <property type="evidence" value="ECO:0007669"/>
    <property type="project" value="InterPro"/>
</dbReference>
<keyword evidence="5" id="KW-1185">Reference proteome</keyword>
<comment type="caution">
    <text evidence="4">The sequence shown here is derived from an EMBL/GenBank/DDBJ whole genome shotgun (WGS) entry which is preliminary data.</text>
</comment>
<reference evidence="4" key="1">
    <citation type="submission" date="2022-07" db="EMBL/GenBank/DDBJ databases">
        <title>Genome Sequence of Agrocybe chaxingu.</title>
        <authorList>
            <person name="Buettner E."/>
        </authorList>
    </citation>
    <scope>NUCLEOTIDE SEQUENCE</scope>
    <source>
        <strain evidence="4">MP-N11</strain>
    </source>
</reference>
<name>A0A9W8JY40_9AGAR</name>
<feature type="domain" description="Peptidase C14 caspase" evidence="3">
    <location>
        <begin position="66"/>
        <end position="358"/>
    </location>
</feature>
<dbReference type="PANTHER" id="PTHR48104">
    <property type="entry name" value="METACASPASE-4"/>
    <property type="match status" value="1"/>
</dbReference>
<evidence type="ECO:0000313" key="5">
    <source>
        <dbReference type="Proteomes" id="UP001148786"/>
    </source>
</evidence>
<dbReference type="Pfam" id="PF00656">
    <property type="entry name" value="Peptidase_C14"/>
    <property type="match status" value="1"/>
</dbReference>
<dbReference type="Gene3D" id="3.40.50.12660">
    <property type="match status" value="1"/>
</dbReference>
<evidence type="ECO:0000256" key="1">
    <source>
        <dbReference type="ARBA" id="ARBA00009005"/>
    </source>
</evidence>
<dbReference type="GO" id="GO:0005737">
    <property type="term" value="C:cytoplasm"/>
    <property type="evidence" value="ECO:0007669"/>
    <property type="project" value="TreeGrafter"/>
</dbReference>
<evidence type="ECO:0000256" key="2">
    <source>
        <dbReference type="SAM" id="MobiDB-lite"/>
    </source>
</evidence>
<dbReference type="EMBL" id="JANKHO010001041">
    <property type="protein sequence ID" value="KAJ3504206.1"/>
    <property type="molecule type" value="Genomic_DNA"/>
</dbReference>
<sequence length="373" mass="41425">MEVLILLFERPTIQDALRSQQRRLIIMRRKGKRRALMIGISVVIDRPTAEELADSSSSPPSSSEGGLKGPHGEARAMGALLEVQYGYSPEDIVYLLDLPGYEYPTRDNILKHMKLLVQDADKGDHFFIHFSGHSDQEDTDDPEEDDGKNEYILTCWNEKILDDELKAHLVAPLPDGCTLTAIFDSCHSGTLLDLPHYLCNRVHLPYVNKGTRRTNPLWRMQARRRAILPGTRESVCEQSTRMEAIRSSSPTRRVSTSDERCNASHPVAKPALSITTKLSNREAPMLCEDIFLSPIQDHEYCDGFQCGESAKGGPNVICISSSGDAQETWEDEDGTSVTTELIAIFSANPHPVLTDVMSTISYVIPSQTAGLSP</sequence>
<dbReference type="GO" id="GO:0004197">
    <property type="term" value="F:cysteine-type endopeptidase activity"/>
    <property type="evidence" value="ECO:0007669"/>
    <property type="project" value="InterPro"/>
</dbReference>
<dbReference type="InterPro" id="IPR050452">
    <property type="entry name" value="Metacaspase"/>
</dbReference>